<evidence type="ECO:0000256" key="5">
    <source>
        <dbReference type="SAM" id="Phobius"/>
    </source>
</evidence>
<dbReference type="EMBL" id="VCNI01000004">
    <property type="protein sequence ID" value="TMU50750.1"/>
    <property type="molecule type" value="Genomic_DNA"/>
</dbReference>
<comment type="caution">
    <text evidence="7">The sequence shown here is derived from an EMBL/GenBank/DDBJ whole genome shotgun (WGS) entry which is preliminary data.</text>
</comment>
<feature type="domain" description="Methylamine utilisation protein MauE" evidence="6">
    <location>
        <begin position="8"/>
        <end position="134"/>
    </location>
</feature>
<reference evidence="7 8" key="1">
    <citation type="submission" date="2019-05" db="EMBL/GenBank/DDBJ databases">
        <title>Flagellimonas sp. AsT0115, sp. nov., isolated from a marine red algae, Asparagopsis taxiformis.</title>
        <authorList>
            <person name="Kim J."/>
            <person name="Jeong S.E."/>
            <person name="Jeon C.O."/>
        </authorList>
    </citation>
    <scope>NUCLEOTIDE SEQUENCE [LARGE SCALE GENOMIC DNA]</scope>
    <source>
        <strain evidence="7 8">AsT0115</strain>
    </source>
</reference>
<gene>
    <name evidence="7" type="ORF">FGG15_18305</name>
</gene>
<dbReference type="Proteomes" id="UP000751614">
    <property type="component" value="Unassembled WGS sequence"/>
</dbReference>
<evidence type="ECO:0000256" key="4">
    <source>
        <dbReference type="ARBA" id="ARBA00023136"/>
    </source>
</evidence>
<name>A0ABY2WGR6_9FLAO</name>
<evidence type="ECO:0000256" key="2">
    <source>
        <dbReference type="ARBA" id="ARBA00022692"/>
    </source>
</evidence>
<feature type="transmembrane region" description="Helical" evidence="5">
    <location>
        <begin position="77"/>
        <end position="99"/>
    </location>
</feature>
<evidence type="ECO:0000256" key="1">
    <source>
        <dbReference type="ARBA" id="ARBA00004141"/>
    </source>
</evidence>
<dbReference type="InterPro" id="IPR009908">
    <property type="entry name" value="Methylamine_util_MauE"/>
</dbReference>
<evidence type="ECO:0000313" key="7">
    <source>
        <dbReference type="EMBL" id="TMU50750.1"/>
    </source>
</evidence>
<keyword evidence="4 5" id="KW-0472">Membrane</keyword>
<sequence>MGTTRPSNVIITLISIAYIILFVYTAVSKLMHLSQFQLRLERMPYMESIAPWVAFGVPFVELVITGLLLIPKYRLIAFHACLGLMTLFTAYSAIVLNFSESIPCSCGGVISAMGWKVHILFNAFFILLALLAIFQIKKHKAQLSKQHTT</sequence>
<evidence type="ECO:0000256" key="3">
    <source>
        <dbReference type="ARBA" id="ARBA00022989"/>
    </source>
</evidence>
<evidence type="ECO:0000313" key="8">
    <source>
        <dbReference type="Proteomes" id="UP000751614"/>
    </source>
</evidence>
<feature type="transmembrane region" description="Helical" evidence="5">
    <location>
        <begin position="7"/>
        <end position="27"/>
    </location>
</feature>
<comment type="subcellular location">
    <subcellularLocation>
        <location evidence="1">Membrane</location>
        <topology evidence="1">Multi-pass membrane protein</topology>
    </subcellularLocation>
</comment>
<organism evidence="7 8">
    <name type="scientific">Flagellimonas algicola</name>
    <dbReference type="NCBI Taxonomy" id="2583815"/>
    <lineage>
        <taxon>Bacteria</taxon>
        <taxon>Pseudomonadati</taxon>
        <taxon>Bacteroidota</taxon>
        <taxon>Flavobacteriia</taxon>
        <taxon>Flavobacteriales</taxon>
        <taxon>Flavobacteriaceae</taxon>
        <taxon>Flagellimonas</taxon>
    </lineage>
</organism>
<dbReference type="RefSeq" id="WP_138839059.1">
    <property type="nucleotide sequence ID" value="NZ_VCNI01000004.1"/>
</dbReference>
<feature type="transmembrane region" description="Helical" evidence="5">
    <location>
        <begin position="119"/>
        <end position="136"/>
    </location>
</feature>
<accession>A0ABY2WGR6</accession>
<protein>
    <recommendedName>
        <fullName evidence="6">Methylamine utilisation protein MauE domain-containing protein</fullName>
    </recommendedName>
</protein>
<evidence type="ECO:0000259" key="6">
    <source>
        <dbReference type="Pfam" id="PF07291"/>
    </source>
</evidence>
<keyword evidence="3 5" id="KW-1133">Transmembrane helix</keyword>
<dbReference type="Pfam" id="PF07291">
    <property type="entry name" value="MauE"/>
    <property type="match status" value="1"/>
</dbReference>
<keyword evidence="8" id="KW-1185">Reference proteome</keyword>
<proteinExistence type="predicted"/>
<feature type="transmembrane region" description="Helical" evidence="5">
    <location>
        <begin position="49"/>
        <end position="70"/>
    </location>
</feature>
<keyword evidence="2 5" id="KW-0812">Transmembrane</keyword>